<dbReference type="Proteomes" id="UP000030787">
    <property type="component" value="Chromosome"/>
</dbReference>
<protein>
    <recommendedName>
        <fullName evidence="1">DUF83 domain-containing protein</fullName>
    </recommendedName>
</protein>
<dbReference type="NCBIfam" id="TIGR04328">
    <property type="entry name" value="cas4_PREFRAN"/>
    <property type="match status" value="1"/>
</dbReference>
<dbReference type="STRING" id="1577791.Mpt1_c09960"/>
<dbReference type="AlphaFoldDB" id="A0A0A7LCS2"/>
<keyword evidence="3" id="KW-1185">Reference proteome</keyword>
<evidence type="ECO:0000313" key="2">
    <source>
        <dbReference type="EMBL" id="AIZ56869.1"/>
    </source>
</evidence>
<sequence length="193" mass="22451">MTENAILLSNINDFLFCPVSIYFHNLMGDSDRMISQSRCQINGTHAHETIEDGRYTSRKDVLQGMEVYCEKYGLIGKIDLLDIKKKMLTERKKKISRLYDGQIFQVYGQYFALKEMGYEIEKIRVYSMDDNKSYDITVPEEDPVMTHKFEETILDMHTFNPDDYVQTNPCKCSNCIYEPMCGSSSLEVKHDVS</sequence>
<dbReference type="Gene3D" id="3.90.320.10">
    <property type="match status" value="1"/>
</dbReference>
<reference evidence="2 3" key="1">
    <citation type="journal article" date="2014" name="Appl. Environ. Microbiol.">
        <title>Comparative Genome Analysis of 'Candidatus Methanoplasma termitum' Indicates a New Mode of Energy Metabolism in the Seventh Order of Methanogens.</title>
        <authorList>
            <person name="Lang K."/>
            <person name="Schuldes J."/>
            <person name="Klingl A."/>
            <person name="Poehlein A."/>
            <person name="Daniel R."/>
            <person name="Brune A."/>
        </authorList>
    </citation>
    <scope>NUCLEOTIDE SEQUENCE [LARGE SCALE GENOMIC DNA]</scope>
    <source>
        <strain evidence="3">Mpt1</strain>
    </source>
</reference>
<dbReference type="GeneID" id="24818656"/>
<dbReference type="Pfam" id="PF01930">
    <property type="entry name" value="Cas_Cas4"/>
    <property type="match status" value="1"/>
</dbReference>
<dbReference type="InterPro" id="IPR022765">
    <property type="entry name" value="Dna2/Cas4_DUF83"/>
</dbReference>
<proteinExistence type="predicted"/>
<name>A0A0A7LCS2_9ARCH</name>
<organism evidence="2 3">
    <name type="scientific">Candidatus Methanoplasma termitum</name>
    <dbReference type="NCBI Taxonomy" id="1577791"/>
    <lineage>
        <taxon>Archaea</taxon>
        <taxon>Methanobacteriati</taxon>
        <taxon>Thermoplasmatota</taxon>
        <taxon>Thermoplasmata</taxon>
        <taxon>Methanomassiliicoccales</taxon>
        <taxon>Methanomassiliicoccaceae</taxon>
        <taxon>Candidatus Methanoplasma</taxon>
    </lineage>
</organism>
<dbReference type="KEGG" id="mear:Mpt1_c09960"/>
<dbReference type="InterPro" id="IPR011604">
    <property type="entry name" value="PDDEXK-like_dom_sf"/>
</dbReference>
<dbReference type="HOGENOM" id="CLU_1473253_0_0_2"/>
<accession>A0A0A7LCS2</accession>
<dbReference type="EMBL" id="CP010070">
    <property type="protein sequence ID" value="AIZ56869.1"/>
    <property type="molecule type" value="Genomic_DNA"/>
</dbReference>
<gene>
    <name evidence="2" type="ORF">Mpt1_c09960</name>
</gene>
<evidence type="ECO:0000259" key="1">
    <source>
        <dbReference type="Pfam" id="PF01930"/>
    </source>
</evidence>
<dbReference type="RefSeq" id="WP_082007257.1">
    <property type="nucleotide sequence ID" value="NZ_CP010070.1"/>
</dbReference>
<dbReference type="InterPro" id="IPR027616">
    <property type="entry name" value="Cas4_PREFRAN"/>
</dbReference>
<dbReference type="OrthoDB" id="379568at2157"/>
<feature type="domain" description="DUF83" evidence="1">
    <location>
        <begin position="9"/>
        <end position="181"/>
    </location>
</feature>
<evidence type="ECO:0000313" key="3">
    <source>
        <dbReference type="Proteomes" id="UP000030787"/>
    </source>
</evidence>